<proteinExistence type="predicted"/>
<gene>
    <name evidence="1" type="ORF">F4821DRAFT_258445</name>
</gene>
<dbReference type="Proteomes" id="UP001497680">
    <property type="component" value="Unassembled WGS sequence"/>
</dbReference>
<dbReference type="EMBL" id="MU394304">
    <property type="protein sequence ID" value="KAI6087990.1"/>
    <property type="molecule type" value="Genomic_DNA"/>
</dbReference>
<sequence length="238" mass="27426">MSGLSDSFELFPQLPTELRLQIWRHSCHQRVVEVLYDSDNDRCTSSTAPPAILHACRESRFEALRIYKKSFGTRSHDPRIYFCPDLDTLYIPRPSFMGYDDACRLFTELVQGTADTINLAIDYVRPSIRRPWETYNKYVLMQSFPKVKEVDLVLENGESAEGHEVQEHEHEHVHEHEDIGLVDPTGDLMALCRLLADVKESFFYEAGTDYTIGDAKEEFYEQPVLPPLVLKSKVISSH</sequence>
<accession>A0ACC0D5L2</accession>
<protein>
    <submittedName>
        <fullName evidence="1">Uncharacterized protein</fullName>
    </submittedName>
</protein>
<reference evidence="1 2" key="1">
    <citation type="journal article" date="2022" name="New Phytol.">
        <title>Ecological generalism drives hyperdiversity of secondary metabolite gene clusters in xylarialean endophytes.</title>
        <authorList>
            <person name="Franco M.E.E."/>
            <person name="Wisecaver J.H."/>
            <person name="Arnold A.E."/>
            <person name="Ju Y.M."/>
            <person name="Slot J.C."/>
            <person name="Ahrendt S."/>
            <person name="Moore L.P."/>
            <person name="Eastman K.E."/>
            <person name="Scott K."/>
            <person name="Konkel Z."/>
            <person name="Mondo S.J."/>
            <person name="Kuo A."/>
            <person name="Hayes R.D."/>
            <person name="Haridas S."/>
            <person name="Andreopoulos B."/>
            <person name="Riley R."/>
            <person name="LaButti K."/>
            <person name="Pangilinan J."/>
            <person name="Lipzen A."/>
            <person name="Amirebrahimi M."/>
            <person name="Yan J."/>
            <person name="Adam C."/>
            <person name="Keymanesh K."/>
            <person name="Ng V."/>
            <person name="Louie K."/>
            <person name="Northen T."/>
            <person name="Drula E."/>
            <person name="Henrissat B."/>
            <person name="Hsieh H.M."/>
            <person name="Youens-Clark K."/>
            <person name="Lutzoni F."/>
            <person name="Miadlikowska J."/>
            <person name="Eastwood D.C."/>
            <person name="Hamelin R.C."/>
            <person name="Grigoriev I.V."/>
            <person name="U'Ren J.M."/>
        </authorList>
    </citation>
    <scope>NUCLEOTIDE SEQUENCE [LARGE SCALE GENOMIC DNA]</scope>
    <source>
        <strain evidence="1 2">ER1909</strain>
    </source>
</reference>
<evidence type="ECO:0000313" key="1">
    <source>
        <dbReference type="EMBL" id="KAI6087990.1"/>
    </source>
</evidence>
<name>A0ACC0D5L2_9PEZI</name>
<keyword evidence="2" id="KW-1185">Reference proteome</keyword>
<comment type="caution">
    <text evidence="1">The sequence shown here is derived from an EMBL/GenBank/DDBJ whole genome shotgun (WGS) entry which is preliminary data.</text>
</comment>
<organism evidence="1 2">
    <name type="scientific">Hypoxylon rubiginosum</name>
    <dbReference type="NCBI Taxonomy" id="110542"/>
    <lineage>
        <taxon>Eukaryota</taxon>
        <taxon>Fungi</taxon>
        <taxon>Dikarya</taxon>
        <taxon>Ascomycota</taxon>
        <taxon>Pezizomycotina</taxon>
        <taxon>Sordariomycetes</taxon>
        <taxon>Xylariomycetidae</taxon>
        <taxon>Xylariales</taxon>
        <taxon>Hypoxylaceae</taxon>
        <taxon>Hypoxylon</taxon>
    </lineage>
</organism>
<evidence type="ECO:0000313" key="2">
    <source>
        <dbReference type="Proteomes" id="UP001497680"/>
    </source>
</evidence>